<reference evidence="4" key="1">
    <citation type="journal article" date="2019" name="Plant Biotechnol. J.">
        <title>Genome sequencing of the Australian wild diploid species Gossypium australe highlights disease resistance and delayed gland morphogenesis.</title>
        <authorList>
            <person name="Cai Y."/>
            <person name="Cai X."/>
            <person name="Wang Q."/>
            <person name="Wang P."/>
            <person name="Zhang Y."/>
            <person name="Cai C."/>
            <person name="Xu Y."/>
            <person name="Wang K."/>
            <person name="Zhou Z."/>
            <person name="Wang C."/>
            <person name="Geng S."/>
            <person name="Li B."/>
            <person name="Dong Q."/>
            <person name="Hou Y."/>
            <person name="Wang H."/>
            <person name="Ai P."/>
            <person name="Liu Z."/>
            <person name="Yi F."/>
            <person name="Sun M."/>
            <person name="An G."/>
            <person name="Cheng J."/>
            <person name="Zhang Y."/>
            <person name="Shi Q."/>
            <person name="Xie Y."/>
            <person name="Shi X."/>
            <person name="Chang Y."/>
            <person name="Huang F."/>
            <person name="Chen Y."/>
            <person name="Hong S."/>
            <person name="Mi L."/>
            <person name="Sun Q."/>
            <person name="Zhang L."/>
            <person name="Zhou B."/>
            <person name="Peng R."/>
            <person name="Zhang X."/>
            <person name="Liu F."/>
        </authorList>
    </citation>
    <scope>NUCLEOTIDE SEQUENCE [LARGE SCALE GENOMIC DNA]</scope>
    <source>
        <strain evidence="4">cv. PA1801</strain>
    </source>
</reference>
<dbReference type="InterPro" id="IPR050187">
    <property type="entry name" value="Lipid_Phosphate_FormReg"/>
</dbReference>
<dbReference type="Gene3D" id="2.60.200.40">
    <property type="match status" value="2"/>
</dbReference>
<keyword evidence="3" id="KW-0808">Transferase</keyword>
<keyword evidence="4" id="KW-1185">Reference proteome</keyword>
<dbReference type="GO" id="GO:0001727">
    <property type="term" value="F:lipid kinase activity"/>
    <property type="evidence" value="ECO:0007669"/>
    <property type="project" value="TreeGrafter"/>
</dbReference>
<accession>A0A5B6WC10</accession>
<sequence>MVKSLLHAAGEPCCVSNAILAVIRGYKHSLDVATISQGKTRFFSVLMLAWGLIADIDIESEKYRWMGSARLDFYAIQRIFHLRHYNGRICFVPAPGFEDYGEPMSYHSKPTDEESPKQEESLKTQQHGYLGSDVELEDMHWRTISGPFVSVWLHNVPWGSEDVMAAPNAKSNFSSPNAADEKVEEQIPAMFLLFCLILTIFTGSKFSDGYLDLIMVKGLPKLALLSMMSNMNDGSHVESPYVTYIKVKAFILEPGTQVEDPTKEGIIDSDGEVIARGNVTYKGNQKPLMAYDKVQITVDQGLATLFAPK</sequence>
<feature type="region of interest" description="Disordered" evidence="1">
    <location>
        <begin position="103"/>
        <end position="124"/>
    </location>
</feature>
<dbReference type="OrthoDB" id="3853857at2759"/>
<dbReference type="InterPro" id="IPR045540">
    <property type="entry name" value="YegS/DAGK_C"/>
</dbReference>
<protein>
    <submittedName>
        <fullName evidence="3">Sphingosine kinase 2-like isoform X3</fullName>
    </submittedName>
</protein>
<feature type="domain" description="YegS/DAGK C-terminal" evidence="2">
    <location>
        <begin position="204"/>
        <end position="279"/>
    </location>
</feature>
<keyword evidence="3" id="KW-0418">Kinase</keyword>
<dbReference type="EMBL" id="SMMG02000003">
    <property type="protein sequence ID" value="KAA3478866.1"/>
    <property type="molecule type" value="Genomic_DNA"/>
</dbReference>
<feature type="compositionally biased region" description="Basic and acidic residues" evidence="1">
    <location>
        <begin position="109"/>
        <end position="122"/>
    </location>
</feature>
<dbReference type="InterPro" id="IPR016064">
    <property type="entry name" value="NAD/diacylglycerol_kinase_sf"/>
</dbReference>
<dbReference type="GO" id="GO:0005737">
    <property type="term" value="C:cytoplasm"/>
    <property type="evidence" value="ECO:0007669"/>
    <property type="project" value="TreeGrafter"/>
</dbReference>
<dbReference type="PANTHER" id="PTHR12358:SF31">
    <property type="entry name" value="ACYLGLYCEROL KINASE, MITOCHONDRIAL"/>
    <property type="match status" value="1"/>
</dbReference>
<dbReference type="GO" id="GO:0016773">
    <property type="term" value="F:phosphotransferase activity, alcohol group as acceptor"/>
    <property type="evidence" value="ECO:0007669"/>
    <property type="project" value="UniProtKB-ARBA"/>
</dbReference>
<dbReference type="SUPFAM" id="SSF111331">
    <property type="entry name" value="NAD kinase/diacylglycerol kinase-like"/>
    <property type="match status" value="1"/>
</dbReference>
<evidence type="ECO:0000313" key="4">
    <source>
        <dbReference type="Proteomes" id="UP000325315"/>
    </source>
</evidence>
<dbReference type="GO" id="GO:0016020">
    <property type="term" value="C:membrane"/>
    <property type="evidence" value="ECO:0007669"/>
    <property type="project" value="TreeGrafter"/>
</dbReference>
<name>A0A5B6WC10_9ROSI</name>
<dbReference type="Pfam" id="PF19279">
    <property type="entry name" value="YegS_C"/>
    <property type="match status" value="1"/>
</dbReference>
<organism evidence="3 4">
    <name type="scientific">Gossypium australe</name>
    <dbReference type="NCBI Taxonomy" id="47621"/>
    <lineage>
        <taxon>Eukaryota</taxon>
        <taxon>Viridiplantae</taxon>
        <taxon>Streptophyta</taxon>
        <taxon>Embryophyta</taxon>
        <taxon>Tracheophyta</taxon>
        <taxon>Spermatophyta</taxon>
        <taxon>Magnoliopsida</taxon>
        <taxon>eudicotyledons</taxon>
        <taxon>Gunneridae</taxon>
        <taxon>Pentapetalae</taxon>
        <taxon>rosids</taxon>
        <taxon>malvids</taxon>
        <taxon>Malvales</taxon>
        <taxon>Malvaceae</taxon>
        <taxon>Malvoideae</taxon>
        <taxon>Gossypium</taxon>
    </lineage>
</organism>
<proteinExistence type="predicted"/>
<evidence type="ECO:0000259" key="2">
    <source>
        <dbReference type="Pfam" id="PF19279"/>
    </source>
</evidence>
<comment type="caution">
    <text evidence="3">The sequence shown here is derived from an EMBL/GenBank/DDBJ whole genome shotgun (WGS) entry which is preliminary data.</text>
</comment>
<gene>
    <name evidence="3" type="primary">sgkA</name>
    <name evidence="3" type="ORF">EPI10_019440</name>
</gene>
<evidence type="ECO:0000313" key="3">
    <source>
        <dbReference type="EMBL" id="KAA3478866.1"/>
    </source>
</evidence>
<dbReference type="AlphaFoldDB" id="A0A5B6WC10"/>
<evidence type="ECO:0000256" key="1">
    <source>
        <dbReference type="SAM" id="MobiDB-lite"/>
    </source>
</evidence>
<dbReference type="PANTHER" id="PTHR12358">
    <property type="entry name" value="SPHINGOSINE KINASE"/>
    <property type="match status" value="1"/>
</dbReference>
<dbReference type="Proteomes" id="UP000325315">
    <property type="component" value="Unassembled WGS sequence"/>
</dbReference>
<dbReference type="GO" id="GO:0046512">
    <property type="term" value="P:sphingosine biosynthetic process"/>
    <property type="evidence" value="ECO:0007669"/>
    <property type="project" value="TreeGrafter"/>
</dbReference>